<dbReference type="Proteomes" id="UP000694251">
    <property type="component" value="Chromosome 12"/>
</dbReference>
<dbReference type="Pfam" id="PF07727">
    <property type="entry name" value="RVT_2"/>
    <property type="match status" value="1"/>
</dbReference>
<dbReference type="OrthoDB" id="1099987at2759"/>
<keyword evidence="2" id="KW-0695">RNA-directed DNA polymerase</keyword>
<name>A0A8T1YR87_ARASU</name>
<organism evidence="2 3">
    <name type="scientific">Arabidopsis suecica</name>
    <name type="common">Swedish thale-cress</name>
    <name type="synonym">Cardaminopsis suecica</name>
    <dbReference type="NCBI Taxonomy" id="45249"/>
    <lineage>
        <taxon>Eukaryota</taxon>
        <taxon>Viridiplantae</taxon>
        <taxon>Streptophyta</taxon>
        <taxon>Embryophyta</taxon>
        <taxon>Tracheophyta</taxon>
        <taxon>Spermatophyta</taxon>
        <taxon>Magnoliopsida</taxon>
        <taxon>eudicotyledons</taxon>
        <taxon>Gunneridae</taxon>
        <taxon>Pentapetalae</taxon>
        <taxon>rosids</taxon>
        <taxon>malvids</taxon>
        <taxon>Brassicales</taxon>
        <taxon>Brassicaceae</taxon>
        <taxon>Camelineae</taxon>
        <taxon>Arabidopsis</taxon>
    </lineage>
</organism>
<evidence type="ECO:0000259" key="1">
    <source>
        <dbReference type="Pfam" id="PF07727"/>
    </source>
</evidence>
<gene>
    <name evidence="2" type="ORF">ISN44_As12g039280</name>
</gene>
<dbReference type="EMBL" id="JAEFBJ010000012">
    <property type="protein sequence ID" value="KAG7548771.1"/>
    <property type="molecule type" value="Genomic_DNA"/>
</dbReference>
<proteinExistence type="predicted"/>
<dbReference type="AlphaFoldDB" id="A0A8T1YR87"/>
<evidence type="ECO:0000313" key="3">
    <source>
        <dbReference type="Proteomes" id="UP000694251"/>
    </source>
</evidence>
<dbReference type="PANTHER" id="PTHR11439">
    <property type="entry name" value="GAG-POL-RELATED RETROTRANSPOSON"/>
    <property type="match status" value="1"/>
</dbReference>
<keyword evidence="2" id="KW-0808">Transferase</keyword>
<dbReference type="CDD" id="cd09272">
    <property type="entry name" value="RNase_HI_RT_Ty1"/>
    <property type="match status" value="1"/>
</dbReference>
<reference evidence="2 3" key="1">
    <citation type="submission" date="2020-12" db="EMBL/GenBank/DDBJ databases">
        <title>Concerted genomic and epigenomic changes stabilize Arabidopsis allopolyploids.</title>
        <authorList>
            <person name="Chen Z."/>
        </authorList>
    </citation>
    <scope>NUCLEOTIDE SEQUENCE [LARGE SCALE GENOMIC DNA]</scope>
    <source>
        <strain evidence="2">As9502</strain>
        <tissue evidence="2">Leaf</tissue>
    </source>
</reference>
<dbReference type="GO" id="GO:0003964">
    <property type="term" value="F:RNA-directed DNA polymerase activity"/>
    <property type="evidence" value="ECO:0007669"/>
    <property type="project" value="UniProtKB-KW"/>
</dbReference>
<evidence type="ECO:0000313" key="2">
    <source>
        <dbReference type="EMBL" id="KAG7548771.1"/>
    </source>
</evidence>
<protein>
    <submittedName>
        <fullName evidence="2">Reverse transcriptase RNA-dependent DNA polymerase</fullName>
    </submittedName>
</protein>
<keyword evidence="3" id="KW-1185">Reference proteome</keyword>
<dbReference type="InterPro" id="IPR013103">
    <property type="entry name" value="RVT_2"/>
</dbReference>
<dbReference type="PANTHER" id="PTHR11439:SF467">
    <property type="entry name" value="INTEGRASE CATALYTIC DOMAIN-CONTAINING PROTEIN"/>
    <property type="match status" value="1"/>
</dbReference>
<sequence length="470" mass="52087">MLEQVNVNVITVKCIVDRFKSRLVAKGFTQRPGVDYFETFSPVVKHPTIRLVLGQAVGRNWVLRQLDVNNAFLQGPLSEEVYMAQPPGFVDADKPDHVCKLLKAIYGLKQAPRAWHTVLRNFLIELGFTNSVADTSLFILHKAGIILFVLVYVDDIVVTGNSPTHVQVFINLLAARFSLKDMGALSYFLGIEVSRTAAGLTLTQTKYINDLLHRTNMVATKPVSTPMIDHPMPTATDSSGSLLADPSEYRSVIGSLQYLLFTRPDIAFAVNKLSQFMHQPREDHWLAAKRVLRYLSGTKKMGLFFSASNSMSVHAFSDADWAGDKDHYTSTGAYLVYVGKHLVSWSSKKQKTVARSSTEAEYKSVSATASEVEWVMTLLGELGFKPSDTPVIYCDNIGATYLCANPVFHSRMKHVAVDYHVIRDLVQSGLLRVRHVASADQLADALTKPLSRAKFIPMCIKIGLSTLGSS</sequence>
<feature type="domain" description="Reverse transcriptase Ty1/copia-type" evidence="1">
    <location>
        <begin position="15"/>
        <end position="228"/>
    </location>
</feature>
<comment type="caution">
    <text evidence="2">The sequence shown here is derived from an EMBL/GenBank/DDBJ whole genome shotgun (WGS) entry which is preliminary data.</text>
</comment>
<accession>A0A8T1YR87</accession>
<keyword evidence="2" id="KW-0548">Nucleotidyltransferase</keyword>